<dbReference type="KEGG" id="sbf:JCM31447_15360"/>
<gene>
    <name evidence="1" type="ORF">JCM31447_15360</name>
</gene>
<dbReference type="RefSeq" id="WP_130608252.1">
    <property type="nucleotide sequence ID" value="NZ_AP019368.1"/>
</dbReference>
<dbReference type="AlphaFoldDB" id="A0A4P2VIW1"/>
<accession>A0A4P2VIW1</accession>
<dbReference type="GO" id="GO:0003676">
    <property type="term" value="F:nucleic acid binding"/>
    <property type="evidence" value="ECO:0007669"/>
    <property type="project" value="InterPro"/>
</dbReference>
<reference evidence="1 2" key="1">
    <citation type="submission" date="2018-12" db="EMBL/GenBank/DDBJ databases">
        <title>Rubrispira sanarue gen. nov., sp., nov., a member of the order Silvanigrellales, isolated from a brackish lake in Hamamatsu Japan.</title>
        <authorList>
            <person name="Maejima Y."/>
            <person name="Iino T."/>
            <person name="Muraguchi Y."/>
            <person name="Fukuda K."/>
            <person name="Nojiri H."/>
            <person name="Ohkuma M."/>
            <person name="Moriuchi R."/>
            <person name="Dohra H."/>
            <person name="Kimbara K."/>
            <person name="Shintani M."/>
        </authorList>
    </citation>
    <scope>NUCLEOTIDE SEQUENCE [LARGE SCALE GENOMIC DNA]</scope>
    <source>
        <strain evidence="1 2">RF1110005</strain>
    </source>
</reference>
<dbReference type="EMBL" id="AP019368">
    <property type="protein sequence ID" value="BBH53093.1"/>
    <property type="molecule type" value="Genomic_DNA"/>
</dbReference>
<protein>
    <submittedName>
        <fullName evidence="1">Uncharacterized protein</fullName>
    </submittedName>
</protein>
<proteinExistence type="predicted"/>
<dbReference type="OrthoDB" id="573331at2"/>
<name>A0A4P2VIW1_FLUSA</name>
<dbReference type="Gene3D" id="3.30.420.10">
    <property type="entry name" value="Ribonuclease H-like superfamily/Ribonuclease H"/>
    <property type="match status" value="1"/>
</dbReference>
<evidence type="ECO:0000313" key="2">
    <source>
        <dbReference type="Proteomes" id="UP000291236"/>
    </source>
</evidence>
<keyword evidence="2" id="KW-1185">Reference proteome</keyword>
<dbReference type="Proteomes" id="UP000291236">
    <property type="component" value="Chromosome"/>
</dbReference>
<dbReference type="InterPro" id="IPR036397">
    <property type="entry name" value="RNaseH_sf"/>
</dbReference>
<organism evidence="1 2">
    <name type="scientific">Fluviispira sanaruensis</name>
    <dbReference type="NCBI Taxonomy" id="2493639"/>
    <lineage>
        <taxon>Bacteria</taxon>
        <taxon>Pseudomonadati</taxon>
        <taxon>Bdellovibrionota</taxon>
        <taxon>Oligoflexia</taxon>
        <taxon>Silvanigrellales</taxon>
        <taxon>Silvanigrellaceae</taxon>
        <taxon>Fluviispira</taxon>
    </lineage>
</organism>
<evidence type="ECO:0000313" key="1">
    <source>
        <dbReference type="EMBL" id="BBH53093.1"/>
    </source>
</evidence>
<sequence length="165" mass="18256">MGKKFVVGIEPSAHGGLALLYGKETKQELLAFSCLSTASSGTCAKSFAGVLRGFEQFAGVKPSAVIEHPTQSNARHNSGHLQQGINYGILIGVLQYFEYDFREIYPVSWTSKYFRGMDKNLKKERGILVASRLTKKENLILPRARKPHDGIADAICIAMYALQYL</sequence>